<keyword evidence="4 10" id="KW-0812">Transmembrane</keyword>
<evidence type="ECO:0000313" key="12">
    <source>
        <dbReference type="EMBL" id="RFM22950.1"/>
    </source>
</evidence>
<reference evidence="12 13" key="1">
    <citation type="journal article" date="2011" name="ISME J.">
        <title>Community ecology of hot spring cyanobacterial mats: predominant populations and their functional potential.</title>
        <authorList>
            <person name="Klatt C.G."/>
            <person name="Wood J.M."/>
            <person name="Rusch D.B."/>
            <person name="Bateson M.M."/>
            <person name="Hamamura N."/>
            <person name="Heidelberg J.F."/>
            <person name="Grossman A.R."/>
            <person name="Bhaya D."/>
            <person name="Cohan F.M."/>
            <person name="Kuhl M."/>
            <person name="Bryant D.A."/>
            <person name="Ward D.M."/>
        </authorList>
    </citation>
    <scope>NUCLEOTIDE SEQUENCE [LARGE SCALE GENOMIC DNA]</scope>
    <source>
        <strain evidence="12">OS</strain>
    </source>
</reference>
<evidence type="ECO:0000256" key="10">
    <source>
        <dbReference type="HAMAP-Rule" id="MF_01499"/>
    </source>
</evidence>
<comment type="caution">
    <text evidence="12">The sequence shown here is derived from an EMBL/GenBank/DDBJ whole genome shotgun (WGS) entry which is preliminary data.</text>
</comment>
<dbReference type="GO" id="GO:0006171">
    <property type="term" value="P:cAMP biosynthetic process"/>
    <property type="evidence" value="ECO:0007669"/>
    <property type="project" value="InterPro"/>
</dbReference>
<comment type="similarity">
    <text evidence="10">Belongs to the adenylate cyclase family. DacA/CdaA subfamily.</text>
</comment>
<evidence type="ECO:0000256" key="3">
    <source>
        <dbReference type="ARBA" id="ARBA00022679"/>
    </source>
</evidence>
<dbReference type="NCBIfam" id="TIGR00159">
    <property type="entry name" value="diadenylate cyclase CdaA"/>
    <property type="match status" value="1"/>
</dbReference>
<keyword evidence="9 10" id="KW-0472">Membrane</keyword>
<dbReference type="GO" id="GO:0004016">
    <property type="term" value="F:adenylate cyclase activity"/>
    <property type="evidence" value="ECO:0007669"/>
    <property type="project" value="UniProtKB-UniRule"/>
</dbReference>
<dbReference type="HAMAP" id="MF_01499">
    <property type="entry name" value="DacA"/>
    <property type="match status" value="1"/>
</dbReference>
<protein>
    <recommendedName>
        <fullName evidence="10">Diadenylate cyclase</fullName>
        <shortName evidence="10">DAC</shortName>
        <ecNumber evidence="10">2.7.7.85</ecNumber>
    </recommendedName>
    <alternativeName>
        <fullName evidence="10">Cyclic-di-AMP synthase</fullName>
        <shortName evidence="10">c-di-AMP synthase</shortName>
    </alternativeName>
</protein>
<dbReference type="PANTHER" id="PTHR34185:SF1">
    <property type="entry name" value="DIADENYLATE CYCLASE"/>
    <property type="match status" value="1"/>
</dbReference>
<comment type="caution">
    <text evidence="10">Lacks conserved residue(s) required for the propagation of feature annotation.</text>
</comment>
<dbReference type="PROSITE" id="PS51794">
    <property type="entry name" value="DAC"/>
    <property type="match status" value="1"/>
</dbReference>
<feature type="domain" description="DAC" evidence="11">
    <location>
        <begin position="91"/>
        <end position="250"/>
    </location>
</feature>
<comment type="catalytic activity">
    <reaction evidence="1 10">
        <text>2 ATP = 3',3'-c-di-AMP + 2 diphosphate</text>
        <dbReference type="Rhea" id="RHEA:35655"/>
        <dbReference type="ChEBI" id="CHEBI:30616"/>
        <dbReference type="ChEBI" id="CHEBI:33019"/>
        <dbReference type="ChEBI" id="CHEBI:71500"/>
        <dbReference type="EC" id="2.7.7.85"/>
    </reaction>
</comment>
<dbReference type="PANTHER" id="PTHR34185">
    <property type="entry name" value="DIADENYLATE CYCLASE"/>
    <property type="match status" value="1"/>
</dbReference>
<dbReference type="PIRSF" id="PIRSF004793">
    <property type="entry name" value="UCP004793"/>
    <property type="match status" value="1"/>
</dbReference>
<feature type="transmembrane region" description="Helical" evidence="10">
    <location>
        <begin position="16"/>
        <end position="38"/>
    </location>
</feature>
<gene>
    <name evidence="10" type="primary">dacA</name>
    <name evidence="12" type="ORF">D0433_12955</name>
</gene>
<dbReference type="Pfam" id="PF19293">
    <property type="entry name" value="CdaA_N"/>
    <property type="match status" value="1"/>
</dbReference>
<evidence type="ECO:0000256" key="4">
    <source>
        <dbReference type="ARBA" id="ARBA00022692"/>
    </source>
</evidence>
<sequence>MFPIEFQNPELFKVGFLSFTVLDAIDVALVAIIFYKVYQYIKGTVAAQILVGLLVILLISSAASFLNLTSLNWIFGHLTNAWIIIVIVLFQPEIRRLLLFLGQSRIFGRLFRSLSNDVVNETVAAVEDLISRRIGALIVFARSVGLRLYIETGEELNARLSRRLLAALFYPNTPLHDGAVIIDNQRIEAARCILPLTQNETLSGNYGMRHRAAIGLTEVTDAFVIVVSEETGRISLAENGKLIPIKDLEDLRFQLLARLSPKSIQRKSVQQLEPVT</sequence>
<dbReference type="InterPro" id="IPR045585">
    <property type="entry name" value="CdaA_N"/>
</dbReference>
<organism evidence="12 13">
    <name type="scientific">Candidatus Thermochlorobacter aerophilus</name>
    <dbReference type="NCBI Taxonomy" id="1868324"/>
    <lineage>
        <taxon>Bacteria</taxon>
        <taxon>Pseudomonadati</taxon>
        <taxon>Chlorobiota</taxon>
        <taxon>Chlorobiia</taxon>
        <taxon>Chlorobiales</taxon>
        <taxon>Candidatus Thermochlorobacteriaceae</taxon>
        <taxon>Candidatus Thermochlorobacter</taxon>
    </lineage>
</organism>
<dbReference type="FunFam" id="3.40.1700.10:FF:000002">
    <property type="entry name" value="Diadenylate cyclase"/>
    <property type="match status" value="1"/>
</dbReference>
<keyword evidence="6 10" id="KW-0547">Nucleotide-binding</keyword>
<evidence type="ECO:0000256" key="6">
    <source>
        <dbReference type="ARBA" id="ARBA00022741"/>
    </source>
</evidence>
<accession>A0A395LWA1</accession>
<comment type="function">
    <text evidence="10">Catalyzes the condensation of 2 ATP molecules into cyclic di-AMP (c-di-AMP), a second messenger used to regulate differing processes in different bacteria.</text>
</comment>
<dbReference type="SUPFAM" id="SSF143597">
    <property type="entry name" value="YojJ-like"/>
    <property type="match status" value="1"/>
</dbReference>
<dbReference type="Gene3D" id="3.40.1700.10">
    <property type="entry name" value="DNA integrity scanning protein, DisA, N-terminal domain"/>
    <property type="match status" value="1"/>
</dbReference>
<dbReference type="EMBL" id="PHFL01000071">
    <property type="protein sequence ID" value="RFM22950.1"/>
    <property type="molecule type" value="Genomic_DNA"/>
</dbReference>
<dbReference type="InterPro" id="IPR014046">
    <property type="entry name" value="C-di-AMP_synthase"/>
</dbReference>
<dbReference type="Pfam" id="PF02457">
    <property type="entry name" value="DAC"/>
    <property type="match status" value="1"/>
</dbReference>
<keyword evidence="2 10" id="KW-1003">Cell membrane</keyword>
<proteinExistence type="inferred from homology"/>
<comment type="subunit">
    <text evidence="10">Probably a homodimer.</text>
</comment>
<name>A0A395LWA1_9BACT</name>
<dbReference type="InterPro" id="IPR003390">
    <property type="entry name" value="DNA_integrity_scan_DisA_N"/>
</dbReference>
<dbReference type="InterPro" id="IPR036888">
    <property type="entry name" value="DNA_integrity_DisA_N_sf"/>
</dbReference>
<keyword evidence="7 10" id="KW-0067">ATP-binding</keyword>
<evidence type="ECO:0000259" key="11">
    <source>
        <dbReference type="PROSITE" id="PS51794"/>
    </source>
</evidence>
<evidence type="ECO:0000313" key="13">
    <source>
        <dbReference type="Proteomes" id="UP000266389"/>
    </source>
</evidence>
<dbReference type="EC" id="2.7.7.85" evidence="10"/>
<keyword evidence="8 10" id="KW-1133">Transmembrane helix</keyword>
<evidence type="ECO:0000256" key="5">
    <source>
        <dbReference type="ARBA" id="ARBA00022695"/>
    </source>
</evidence>
<evidence type="ECO:0000256" key="7">
    <source>
        <dbReference type="ARBA" id="ARBA00022840"/>
    </source>
</evidence>
<evidence type="ECO:0000256" key="8">
    <source>
        <dbReference type="ARBA" id="ARBA00022989"/>
    </source>
</evidence>
<dbReference type="InterPro" id="IPR050338">
    <property type="entry name" value="DisA"/>
</dbReference>
<dbReference type="InterPro" id="IPR034701">
    <property type="entry name" value="CdaA"/>
</dbReference>
<dbReference type="GO" id="GO:0106408">
    <property type="term" value="F:diadenylate cyclase activity"/>
    <property type="evidence" value="ECO:0007669"/>
    <property type="project" value="UniProtKB-EC"/>
</dbReference>
<evidence type="ECO:0000256" key="2">
    <source>
        <dbReference type="ARBA" id="ARBA00022475"/>
    </source>
</evidence>
<evidence type="ECO:0000256" key="1">
    <source>
        <dbReference type="ARBA" id="ARBA00000877"/>
    </source>
</evidence>
<dbReference type="AlphaFoldDB" id="A0A395LWA1"/>
<dbReference type="Proteomes" id="UP000266389">
    <property type="component" value="Unassembled WGS sequence"/>
</dbReference>
<feature type="transmembrane region" description="Helical" evidence="10">
    <location>
        <begin position="71"/>
        <end position="90"/>
    </location>
</feature>
<evidence type="ECO:0000256" key="9">
    <source>
        <dbReference type="ARBA" id="ARBA00023136"/>
    </source>
</evidence>
<feature type="transmembrane region" description="Helical" evidence="10">
    <location>
        <begin position="45"/>
        <end position="65"/>
    </location>
</feature>
<keyword evidence="5 10" id="KW-0548">Nucleotidyltransferase</keyword>
<keyword evidence="3 10" id="KW-0808">Transferase</keyword>
<dbReference type="GO" id="GO:0005524">
    <property type="term" value="F:ATP binding"/>
    <property type="evidence" value="ECO:0007669"/>
    <property type="project" value="UniProtKB-UniRule"/>
</dbReference>